<accession>A0A388SBW7</accession>
<dbReference type="InterPro" id="IPR004872">
    <property type="entry name" value="Lipoprotein_NlpA"/>
</dbReference>
<dbReference type="AlphaFoldDB" id="A0A388SBW7"/>
<keyword evidence="9" id="KW-1185">Reference proteome</keyword>
<gene>
    <name evidence="8" type="ORF">MESMUL_10700</name>
</gene>
<dbReference type="PIRSF" id="PIRSF002854">
    <property type="entry name" value="MetQ"/>
    <property type="match status" value="1"/>
</dbReference>
<proteinExistence type="inferred from homology"/>
<dbReference type="Pfam" id="PF03180">
    <property type="entry name" value="Lipoprotein_9"/>
    <property type="match status" value="1"/>
</dbReference>
<evidence type="ECO:0000256" key="1">
    <source>
        <dbReference type="ARBA" id="ARBA00004635"/>
    </source>
</evidence>
<evidence type="ECO:0000256" key="4">
    <source>
        <dbReference type="ARBA" id="ARBA00023139"/>
    </source>
</evidence>
<keyword evidence="5 6" id="KW-0449">Lipoprotein</keyword>
<evidence type="ECO:0000313" key="9">
    <source>
        <dbReference type="Proteomes" id="UP000266091"/>
    </source>
</evidence>
<evidence type="ECO:0000313" key="8">
    <source>
        <dbReference type="EMBL" id="GBO93716.1"/>
    </source>
</evidence>
<comment type="subcellular location">
    <subcellularLocation>
        <location evidence="1">Membrane</location>
        <topology evidence="1">Lipid-anchor</topology>
    </subcellularLocation>
</comment>
<keyword evidence="2 7" id="KW-0732">Signal</keyword>
<reference evidence="8 9" key="1">
    <citation type="journal article" date="2018" name="Int. J. Syst. Evol. Microbiol.">
        <title>Mesosutterella multiformis gen. nov., sp. nov., a member of the family Sutterellaceae and Sutterella megalosphaeroides sp. nov., isolated from human faeces.</title>
        <authorList>
            <person name="Sakamoto M."/>
            <person name="Ikeyama N."/>
            <person name="Kunihiro T."/>
            <person name="Iino T."/>
            <person name="Yuki M."/>
            <person name="Ohkuma M."/>
        </authorList>
    </citation>
    <scope>NUCLEOTIDE SEQUENCE [LARGE SCALE GENOMIC DNA]</scope>
    <source>
        <strain evidence="8 9">4NBBH2</strain>
    </source>
</reference>
<evidence type="ECO:0000256" key="5">
    <source>
        <dbReference type="ARBA" id="ARBA00023288"/>
    </source>
</evidence>
<dbReference type="PANTHER" id="PTHR30429">
    <property type="entry name" value="D-METHIONINE-BINDING LIPOPROTEIN METQ"/>
    <property type="match status" value="1"/>
</dbReference>
<dbReference type="SUPFAM" id="SSF53850">
    <property type="entry name" value="Periplasmic binding protein-like II"/>
    <property type="match status" value="1"/>
</dbReference>
<keyword evidence="3" id="KW-0472">Membrane</keyword>
<dbReference type="Proteomes" id="UP000266091">
    <property type="component" value="Unassembled WGS sequence"/>
</dbReference>
<sequence>MKRRALLQTSILLPLTLIASNPAFASAKRLRIGVTSGPHADILRAALPVAKKNGLDIKIVEFQDYVSPNEALAAGDLDANIFQTESYLGLMNKQRRYGLVPVGRTITLPLAFYSNRYKSFNQVPQGARVGIPNDPSSEGRALYALQDAGIIKLRPSAGREGSPLDVISNPKKLKFVELDPAQTARSLPDLDVSAVNGNYAFLAGIMGSGKAILYEKPASLYINHIVVREKDRNAAWVKPLVKSYQDASVRDYIRKTYHGGVVANF</sequence>
<protein>
    <recommendedName>
        <fullName evidence="6">Lipoprotein</fullName>
    </recommendedName>
</protein>
<keyword evidence="4" id="KW-0564">Palmitate</keyword>
<name>A0A388SBW7_9BURK</name>
<comment type="caution">
    <text evidence="8">The sequence shown here is derived from an EMBL/GenBank/DDBJ whole genome shotgun (WGS) entry which is preliminary data.</text>
</comment>
<feature type="signal peptide" evidence="7">
    <location>
        <begin position="1"/>
        <end position="25"/>
    </location>
</feature>
<dbReference type="RefSeq" id="WP_116270039.1">
    <property type="nucleotide sequence ID" value="NZ_BGZJ01000001.1"/>
</dbReference>
<organism evidence="8 9">
    <name type="scientific">Mesosutterella multiformis</name>
    <dbReference type="NCBI Taxonomy" id="2259133"/>
    <lineage>
        <taxon>Bacteria</taxon>
        <taxon>Pseudomonadati</taxon>
        <taxon>Pseudomonadota</taxon>
        <taxon>Betaproteobacteria</taxon>
        <taxon>Burkholderiales</taxon>
        <taxon>Sutterellaceae</taxon>
        <taxon>Mesosutterella</taxon>
    </lineage>
</organism>
<dbReference type="Gene3D" id="3.40.190.10">
    <property type="entry name" value="Periplasmic binding protein-like II"/>
    <property type="match status" value="2"/>
</dbReference>
<feature type="chain" id="PRO_5017408254" description="Lipoprotein" evidence="7">
    <location>
        <begin position="26"/>
        <end position="265"/>
    </location>
</feature>
<comment type="similarity">
    <text evidence="6">Belongs to the nlpA lipoprotein family.</text>
</comment>
<evidence type="ECO:0000256" key="7">
    <source>
        <dbReference type="SAM" id="SignalP"/>
    </source>
</evidence>
<evidence type="ECO:0000256" key="3">
    <source>
        <dbReference type="ARBA" id="ARBA00023136"/>
    </source>
</evidence>
<dbReference type="EMBL" id="BGZJ01000001">
    <property type="protein sequence ID" value="GBO93716.1"/>
    <property type="molecule type" value="Genomic_DNA"/>
</dbReference>
<dbReference type="GO" id="GO:0016020">
    <property type="term" value="C:membrane"/>
    <property type="evidence" value="ECO:0007669"/>
    <property type="project" value="UniProtKB-SubCell"/>
</dbReference>
<dbReference type="CDD" id="cd13526">
    <property type="entry name" value="PBP2_lipoprotein_MetQ_like"/>
    <property type="match status" value="1"/>
</dbReference>
<evidence type="ECO:0000256" key="6">
    <source>
        <dbReference type="PIRNR" id="PIRNR002854"/>
    </source>
</evidence>
<dbReference type="PANTHER" id="PTHR30429:SF1">
    <property type="entry name" value="D-METHIONINE-BINDING LIPOPROTEIN METQ-RELATED"/>
    <property type="match status" value="1"/>
</dbReference>
<dbReference type="OrthoDB" id="9812878at2"/>
<evidence type="ECO:0000256" key="2">
    <source>
        <dbReference type="ARBA" id="ARBA00022729"/>
    </source>
</evidence>